<gene>
    <name evidence="8" type="ORF">NUU61_008971</name>
</gene>
<comment type="caution">
    <text evidence="8">The sequence shown here is derived from an EMBL/GenBank/DDBJ whole genome shotgun (WGS) entry which is preliminary data.</text>
</comment>
<reference evidence="8" key="1">
    <citation type="submission" date="2022-11" db="EMBL/GenBank/DDBJ databases">
        <authorList>
            <person name="Petersen C."/>
        </authorList>
    </citation>
    <scope>NUCLEOTIDE SEQUENCE</scope>
    <source>
        <strain evidence="8">IBT 34128</strain>
    </source>
</reference>
<feature type="region of interest" description="Disordered" evidence="6">
    <location>
        <begin position="351"/>
        <end position="413"/>
    </location>
</feature>
<dbReference type="AlphaFoldDB" id="A0A9W9JX81"/>
<dbReference type="Proteomes" id="UP001141434">
    <property type="component" value="Unassembled WGS sequence"/>
</dbReference>
<feature type="region of interest" description="Disordered" evidence="6">
    <location>
        <begin position="41"/>
        <end position="65"/>
    </location>
</feature>
<dbReference type="GO" id="GO:0034992">
    <property type="term" value="C:microtubule organizing center attachment site"/>
    <property type="evidence" value="ECO:0007669"/>
    <property type="project" value="TreeGrafter"/>
</dbReference>
<dbReference type="OrthoDB" id="5966927at2759"/>
<feature type="compositionally biased region" description="Polar residues" evidence="6">
    <location>
        <begin position="473"/>
        <end position="484"/>
    </location>
</feature>
<evidence type="ECO:0000256" key="3">
    <source>
        <dbReference type="ARBA" id="ARBA00022989"/>
    </source>
</evidence>
<dbReference type="GO" id="GO:0034506">
    <property type="term" value="C:chromosome, centromeric core domain"/>
    <property type="evidence" value="ECO:0007669"/>
    <property type="project" value="TreeGrafter"/>
</dbReference>
<dbReference type="GO" id="GO:0005637">
    <property type="term" value="C:nuclear inner membrane"/>
    <property type="evidence" value="ECO:0007669"/>
    <property type="project" value="UniProtKB-SubCell"/>
</dbReference>
<feature type="compositionally biased region" description="Polar residues" evidence="6">
    <location>
        <begin position="761"/>
        <end position="771"/>
    </location>
</feature>
<feature type="compositionally biased region" description="Low complexity" evidence="6">
    <location>
        <begin position="791"/>
        <end position="804"/>
    </location>
</feature>
<keyword evidence="5" id="KW-0539">Nucleus</keyword>
<evidence type="ECO:0000256" key="2">
    <source>
        <dbReference type="ARBA" id="ARBA00022692"/>
    </source>
</evidence>
<feature type="compositionally biased region" description="Acidic residues" evidence="6">
    <location>
        <begin position="779"/>
        <end position="789"/>
    </location>
</feature>
<organism evidence="8 9">
    <name type="scientific">Penicillium alfredii</name>
    <dbReference type="NCBI Taxonomy" id="1506179"/>
    <lineage>
        <taxon>Eukaryota</taxon>
        <taxon>Fungi</taxon>
        <taxon>Dikarya</taxon>
        <taxon>Ascomycota</taxon>
        <taxon>Pezizomycotina</taxon>
        <taxon>Eurotiomycetes</taxon>
        <taxon>Eurotiomycetidae</taxon>
        <taxon>Eurotiales</taxon>
        <taxon>Aspergillaceae</taxon>
        <taxon>Penicillium</taxon>
    </lineage>
</organism>
<evidence type="ECO:0000256" key="5">
    <source>
        <dbReference type="ARBA" id="ARBA00023242"/>
    </source>
</evidence>
<feature type="compositionally biased region" description="Pro residues" evidence="6">
    <location>
        <begin position="390"/>
        <end position="404"/>
    </location>
</feature>
<accession>A0A9W9JX81</accession>
<feature type="region of interest" description="Disordered" evidence="6">
    <location>
        <begin position="729"/>
        <end position="864"/>
    </location>
</feature>
<feature type="compositionally biased region" description="Low complexity" evidence="6">
    <location>
        <begin position="749"/>
        <end position="760"/>
    </location>
</feature>
<keyword evidence="3" id="KW-1133">Transmembrane helix</keyword>
<dbReference type="GO" id="GO:0044732">
    <property type="term" value="C:mitotic spindle pole body"/>
    <property type="evidence" value="ECO:0007669"/>
    <property type="project" value="TreeGrafter"/>
</dbReference>
<sequence length="864" mass="95870">MAPLFSNRLTCFYCGRRSTQSLRGVRKFRCEHCEADNYLDENGEITDPPATETNPTVHGPDASSPPFETAEFTDSGLFCSTCTRNQHLFTSSLASYFPSPDDPMYAVYERDYPEFRRGLEDRYPQVCDVCEPRVRQRIRQTGYEAKADHLRRMMDRSRASKAARRARNRNWRSVLVLTGALGYWSSVVGQLAWDVMSALTAIQIPEGSDTSPVTPPSWVSCVRRTVEMRRVPGQCAFDLAPSAGLALVAGSLSLWWNPKLRMKVEGIGGRFAGLGEYYKVQLIALVVRCVFWAVLKDPSASGLEPTLPPALHMFMIIFTVLSVGISRRVVKYDTRPLVDWSDHTWENAPLRSAESSPVSAARSKPTGLKPNPNMERIGHRFPIEKLGSPRPSPEQAPAIPTPPPETDDMDWTPSTQQEIRPTVSVYQRNQPSVFDGPSPFHGALPPAPKPPAWNLRTQPSTKPLEQVVERNPFHQNPSQPPSQWQHKDTTSEPVFKPPKFFPMSDHDTSTGLETLFDRAFTIQTDDAPRNRWAQQEPSHSSYPRHAHNFLIIQYLRLGLLVVSISAWTLSQNHQLSIPGNYIEIGALGSASLLAGFALLEAAKRPLAQWNGMEILVYITELGAAVHLGAHLPMVSFEREYFDRYGKLLLIFMVAQEVLGLVAFYRVSTATSADGQSSARPASQHASPQPQPPQLDALALSPSEPADSPFVPRSFGSQLSAPPLSFSSTAGTSSFSSALPSVPQNPQYRLSSSQSLNSLSSHQNRNPHSFTMKSLKESEPSSDYEQDSDSETVATTATTLTDATTRNIRYGRNPNLEHNPPFSPRRSELGPGIGGLSLEDRPAPRHMTRSQTQQGLMGRRFPSRA</sequence>
<feature type="region of interest" description="Disordered" evidence="6">
    <location>
        <begin position="472"/>
        <end position="491"/>
    </location>
</feature>
<feature type="domain" description="Rhodanese" evidence="7">
    <location>
        <begin position="158"/>
        <end position="193"/>
    </location>
</feature>
<reference evidence="8" key="2">
    <citation type="journal article" date="2023" name="IMA Fungus">
        <title>Comparative genomic study of the Penicillium genus elucidates a diverse pangenome and 15 lateral gene transfer events.</title>
        <authorList>
            <person name="Petersen C."/>
            <person name="Sorensen T."/>
            <person name="Nielsen M.R."/>
            <person name="Sondergaard T.E."/>
            <person name="Sorensen J.L."/>
            <person name="Fitzpatrick D.A."/>
            <person name="Frisvad J.C."/>
            <person name="Nielsen K.L."/>
        </authorList>
    </citation>
    <scope>NUCLEOTIDE SEQUENCE</scope>
    <source>
        <strain evidence="8">IBT 34128</strain>
    </source>
</reference>
<evidence type="ECO:0000256" key="4">
    <source>
        <dbReference type="ARBA" id="ARBA00023136"/>
    </source>
</evidence>
<dbReference type="GO" id="GO:0071765">
    <property type="term" value="P:nuclear inner membrane organization"/>
    <property type="evidence" value="ECO:0007669"/>
    <property type="project" value="InterPro"/>
</dbReference>
<dbReference type="InterPro" id="IPR042321">
    <property type="entry name" value="Ima1"/>
</dbReference>
<keyword evidence="2" id="KW-0812">Transmembrane</keyword>
<name>A0A9W9JX81_9EURO</name>
<comment type="subcellular location">
    <subcellularLocation>
        <location evidence="1">Nucleus inner membrane</location>
        <topology evidence="1">Multi-pass membrane protein</topology>
    </subcellularLocation>
</comment>
<dbReference type="PROSITE" id="PS50206">
    <property type="entry name" value="RHODANESE_3"/>
    <property type="match status" value="1"/>
</dbReference>
<dbReference type="EMBL" id="JAPMSZ010000011">
    <property type="protein sequence ID" value="KAJ5084392.1"/>
    <property type="molecule type" value="Genomic_DNA"/>
</dbReference>
<keyword evidence="9" id="KW-1185">Reference proteome</keyword>
<feature type="compositionally biased region" description="Low complexity" evidence="6">
    <location>
        <begin position="675"/>
        <end position="702"/>
    </location>
</feature>
<dbReference type="PANTHER" id="PTHR28538:SF1">
    <property type="entry name" value="INTEGRAL INNER NUCLEAR MEMBRANE PROTEIN IMA1"/>
    <property type="match status" value="1"/>
</dbReference>
<dbReference type="InterPro" id="IPR018617">
    <property type="entry name" value="Ima1_N"/>
</dbReference>
<evidence type="ECO:0000313" key="8">
    <source>
        <dbReference type="EMBL" id="KAJ5084392.1"/>
    </source>
</evidence>
<dbReference type="PANTHER" id="PTHR28538">
    <property type="entry name" value="INTEGRAL INNER NUCLEAR MEMBRANE PROTEIN IMA1"/>
    <property type="match status" value="1"/>
</dbReference>
<dbReference type="InterPro" id="IPR001763">
    <property type="entry name" value="Rhodanese-like_dom"/>
</dbReference>
<feature type="region of interest" description="Disordered" evidence="6">
    <location>
        <begin position="674"/>
        <end position="713"/>
    </location>
</feature>
<evidence type="ECO:0000313" key="9">
    <source>
        <dbReference type="Proteomes" id="UP001141434"/>
    </source>
</evidence>
<keyword evidence="4" id="KW-0472">Membrane</keyword>
<dbReference type="RefSeq" id="XP_056507789.1">
    <property type="nucleotide sequence ID" value="XM_056659496.1"/>
</dbReference>
<evidence type="ECO:0000259" key="7">
    <source>
        <dbReference type="PROSITE" id="PS50206"/>
    </source>
</evidence>
<protein>
    <recommendedName>
        <fullName evidence="7">Rhodanese domain-containing protein</fullName>
    </recommendedName>
</protein>
<dbReference type="Pfam" id="PF09779">
    <property type="entry name" value="Ima1_N"/>
    <property type="match status" value="1"/>
</dbReference>
<evidence type="ECO:0000256" key="6">
    <source>
        <dbReference type="SAM" id="MobiDB-lite"/>
    </source>
</evidence>
<proteinExistence type="predicted"/>
<dbReference type="GeneID" id="81398665"/>
<evidence type="ECO:0000256" key="1">
    <source>
        <dbReference type="ARBA" id="ARBA00004473"/>
    </source>
</evidence>